<proteinExistence type="predicted"/>
<dbReference type="AlphaFoldDB" id="A0A2T5JTE3"/>
<feature type="region of interest" description="Disordered" evidence="1">
    <location>
        <begin position="1"/>
        <end position="22"/>
    </location>
</feature>
<evidence type="ECO:0000313" key="3">
    <source>
        <dbReference type="Proteomes" id="UP000244060"/>
    </source>
</evidence>
<organism evidence="2 3">
    <name type="scientific">Cereibacter azotoformans</name>
    <dbReference type="NCBI Taxonomy" id="43057"/>
    <lineage>
        <taxon>Bacteria</taxon>
        <taxon>Pseudomonadati</taxon>
        <taxon>Pseudomonadota</taxon>
        <taxon>Alphaproteobacteria</taxon>
        <taxon>Rhodobacterales</taxon>
        <taxon>Paracoccaceae</taxon>
        <taxon>Cereibacter</taxon>
    </lineage>
</organism>
<gene>
    <name evidence="2" type="ORF">C8J28_1232</name>
</gene>
<feature type="region of interest" description="Disordered" evidence="1">
    <location>
        <begin position="55"/>
        <end position="80"/>
    </location>
</feature>
<reference evidence="2 3" key="1">
    <citation type="submission" date="2018-04" db="EMBL/GenBank/DDBJ databases">
        <title>Genomic Encyclopedia of Type Strains, Phase III (KMG-III): the genomes of soil and plant-associated and newly described type strains.</title>
        <authorList>
            <person name="Whitman W."/>
        </authorList>
    </citation>
    <scope>NUCLEOTIDE SEQUENCE [LARGE SCALE GENOMIC DNA]</scope>
    <source>
        <strain evidence="2 3">KA25</strain>
    </source>
</reference>
<keyword evidence="3" id="KW-1185">Reference proteome</keyword>
<comment type="caution">
    <text evidence="2">The sequence shown here is derived from an EMBL/GenBank/DDBJ whole genome shotgun (WGS) entry which is preliminary data.</text>
</comment>
<sequence>MRLSGGEGGGRGREGEPPLGCRSQFRTLGVPGVMPGFEPNVPVCVDQRLSLRRGGTRTPATDVGTFTDGAGQVPTGTDKQTPSVRLRFSRRPRTMAVKDREITMSEASAPALYVGIQMAERWQSIIDACDARGHVDLSVAVDDNASGGLFADIHDLPRANMAHTDQIRCIDPEEPAASEDAGSPTTHSHASQDVAPPVSKDPALASALCLAALAASRSAGSRGTVIAIPVLEAVLSISCGNSLAMTHCINRAGRSARGPPHATDEPMLT</sequence>
<name>A0A2T5JTE3_9RHOB</name>
<dbReference type="Proteomes" id="UP000244060">
    <property type="component" value="Unassembled WGS sequence"/>
</dbReference>
<dbReference type="EMBL" id="QAOT01000023">
    <property type="protein sequence ID" value="PTR12945.1"/>
    <property type="molecule type" value="Genomic_DNA"/>
</dbReference>
<evidence type="ECO:0000313" key="2">
    <source>
        <dbReference type="EMBL" id="PTR12945.1"/>
    </source>
</evidence>
<evidence type="ECO:0000256" key="1">
    <source>
        <dbReference type="SAM" id="MobiDB-lite"/>
    </source>
</evidence>
<protein>
    <submittedName>
        <fullName evidence="2">Uncharacterized protein</fullName>
    </submittedName>
</protein>
<feature type="region of interest" description="Disordered" evidence="1">
    <location>
        <begin position="175"/>
        <end position="198"/>
    </location>
</feature>
<accession>A0A2T5JTE3</accession>